<keyword evidence="10" id="KW-0472">Membrane</keyword>
<evidence type="ECO:0000256" key="3">
    <source>
        <dbReference type="ARBA" id="ARBA00022475"/>
    </source>
</evidence>
<evidence type="ECO:0000256" key="5">
    <source>
        <dbReference type="ARBA" id="ARBA00022505"/>
    </source>
</evidence>
<dbReference type="Pfam" id="PF00005">
    <property type="entry name" value="ABC_tran"/>
    <property type="match status" value="1"/>
</dbReference>
<keyword evidence="7 19" id="KW-0067">ATP-binding</keyword>
<dbReference type="InterPro" id="IPR003593">
    <property type="entry name" value="AAA+_ATPase"/>
</dbReference>
<evidence type="ECO:0000256" key="17">
    <source>
        <dbReference type="SAM" id="MobiDB-lite"/>
    </source>
</evidence>
<evidence type="ECO:0000256" key="2">
    <source>
        <dbReference type="ARBA" id="ARBA00022448"/>
    </source>
</evidence>
<evidence type="ECO:0000256" key="12">
    <source>
        <dbReference type="ARBA" id="ARBA00038781"/>
    </source>
</evidence>
<feature type="region of interest" description="Disordered" evidence="17">
    <location>
        <begin position="1"/>
        <end position="20"/>
    </location>
</feature>
<keyword evidence="9" id="KW-0406">Ion transport</keyword>
<protein>
    <recommendedName>
        <fullName evidence="14">Molybdate/tungstate import ATP-binding protein WtpC</fullName>
        <ecNumber evidence="13">7.3.2.6</ecNumber>
    </recommendedName>
</protein>
<dbReference type="GO" id="GO:0015408">
    <property type="term" value="F:ABC-type ferric iron transporter activity"/>
    <property type="evidence" value="ECO:0007669"/>
    <property type="project" value="InterPro"/>
</dbReference>
<proteinExistence type="inferred from homology"/>
<evidence type="ECO:0000256" key="6">
    <source>
        <dbReference type="ARBA" id="ARBA00022741"/>
    </source>
</evidence>
<dbReference type="Pfam" id="PF08402">
    <property type="entry name" value="TOBE_2"/>
    <property type="match status" value="1"/>
</dbReference>
<dbReference type="GO" id="GO:0043190">
    <property type="term" value="C:ATP-binding cassette (ABC) transporter complex"/>
    <property type="evidence" value="ECO:0007669"/>
    <property type="project" value="InterPro"/>
</dbReference>
<evidence type="ECO:0000256" key="15">
    <source>
        <dbReference type="ARBA" id="ARBA00047936"/>
    </source>
</evidence>
<evidence type="ECO:0000256" key="8">
    <source>
        <dbReference type="ARBA" id="ARBA00023004"/>
    </source>
</evidence>
<evidence type="ECO:0000256" key="11">
    <source>
        <dbReference type="ARBA" id="ARBA00038307"/>
    </source>
</evidence>
<dbReference type="InterPro" id="IPR013611">
    <property type="entry name" value="Transp-assoc_OB_typ2"/>
</dbReference>
<name>A0A1I0N018_9EURY</name>
<dbReference type="InterPro" id="IPR003439">
    <property type="entry name" value="ABC_transporter-like_ATP-bd"/>
</dbReference>
<evidence type="ECO:0000259" key="18">
    <source>
        <dbReference type="PROSITE" id="PS50893"/>
    </source>
</evidence>
<dbReference type="PANTHER" id="PTHR42781:SF4">
    <property type="entry name" value="SPERMIDINE_PUTRESCINE IMPORT ATP-BINDING PROTEIN POTA"/>
    <property type="match status" value="1"/>
</dbReference>
<evidence type="ECO:0000313" key="19">
    <source>
        <dbReference type="EMBL" id="SEV94372.1"/>
    </source>
</evidence>
<evidence type="ECO:0000256" key="4">
    <source>
        <dbReference type="ARBA" id="ARBA00022496"/>
    </source>
</evidence>
<keyword evidence="6" id="KW-0547">Nucleotide-binding</keyword>
<dbReference type="InterPro" id="IPR050093">
    <property type="entry name" value="ABC_SmlMolc_Importer"/>
</dbReference>
<dbReference type="GO" id="GO:1901238">
    <property type="term" value="F:ABC-type tungstate transporter activity"/>
    <property type="evidence" value="ECO:0007669"/>
    <property type="project" value="UniProtKB-EC"/>
</dbReference>
<dbReference type="PROSITE" id="PS00211">
    <property type="entry name" value="ABC_TRANSPORTER_1"/>
    <property type="match status" value="1"/>
</dbReference>
<dbReference type="SMART" id="SM00382">
    <property type="entry name" value="AAA"/>
    <property type="match status" value="1"/>
</dbReference>
<comment type="similarity">
    <text evidence="11">Belongs to the ABC transporter superfamily. Sulfate/tungstate importer (TC 3.A.1.6) family.</text>
</comment>
<evidence type="ECO:0000256" key="1">
    <source>
        <dbReference type="ARBA" id="ARBA00004202"/>
    </source>
</evidence>
<dbReference type="STRING" id="355548.SAMN04487945_0506"/>
<dbReference type="AlphaFoldDB" id="A0A1I0N018"/>
<dbReference type="PROSITE" id="PS50893">
    <property type="entry name" value="ABC_TRANSPORTER_2"/>
    <property type="match status" value="1"/>
</dbReference>
<keyword evidence="4" id="KW-0410">Iron transport</keyword>
<reference evidence="19 20" key="1">
    <citation type="submission" date="2016-10" db="EMBL/GenBank/DDBJ databases">
        <authorList>
            <person name="de Groot N.N."/>
        </authorList>
    </citation>
    <scope>NUCLEOTIDE SEQUENCE [LARGE SCALE GENOMIC DNA]</scope>
    <source>
        <strain evidence="19 20">CGMCC 1.5337</strain>
    </source>
</reference>
<sequence length="373" mass="40105">MADQLQTTRRRSEPDDATTGDDVILELDGVTKAYGAETAVSDLSLAVRDGELLTLLGPSGCGKTTTLRMLAGLERPTEGAIELAGDAVAGPDTFVAAEDRGVGIVFQDFALFPHLSVRENVAFGLTDRDGDAADDRVDEMLDLVDMPDMGDRAVDQLSGGQQQRVALARSLAPEPDILLLDEPFSNLDVRLRVEMREEVRRILKAAGVTAVSVTHDQEEALSISDRVAVLNDGHIEQVGDPEGVFEHPESRFVASFLGQAAFLSGMVNEDTVDTAVGSYDRGLLKGLTDGYTGAMVDVLVRPDDLRAVPATGDTGNGTIVKRQYTGPSFIYHVELDNGDVVRCLHNHAEDMDVGEPVTVDLVSDHSLAWYPTE</sequence>
<keyword evidence="3" id="KW-1003">Cell membrane</keyword>
<dbReference type="OrthoDB" id="18368at2157"/>
<evidence type="ECO:0000313" key="20">
    <source>
        <dbReference type="Proteomes" id="UP000198518"/>
    </source>
</evidence>
<keyword evidence="20" id="KW-1185">Reference proteome</keyword>
<evidence type="ECO:0000256" key="14">
    <source>
        <dbReference type="ARBA" id="ARBA00041133"/>
    </source>
</evidence>
<dbReference type="FunFam" id="3.40.50.300:FF:000425">
    <property type="entry name" value="Probable ABC transporter, ATP-binding subunit"/>
    <property type="match status" value="1"/>
</dbReference>
<dbReference type="CDD" id="cd03259">
    <property type="entry name" value="ABC_Carb_Solutes_like"/>
    <property type="match status" value="1"/>
</dbReference>
<evidence type="ECO:0000256" key="7">
    <source>
        <dbReference type="ARBA" id="ARBA00022840"/>
    </source>
</evidence>
<dbReference type="SUPFAM" id="SSF50331">
    <property type="entry name" value="MOP-like"/>
    <property type="match status" value="1"/>
</dbReference>
<accession>A0A1I0N018</accession>
<evidence type="ECO:0000256" key="9">
    <source>
        <dbReference type="ARBA" id="ARBA00023065"/>
    </source>
</evidence>
<comment type="subunit">
    <text evidence="12">The complex is composed of two ATP-binding proteins (WtpC), two transmembrane proteins (WtpB) and a solute-binding protein (WtpA).</text>
</comment>
<keyword evidence="2" id="KW-0813">Transport</keyword>
<comment type="catalytic activity">
    <reaction evidence="15">
        <text>tungstate(in) + ATP + H2O = tungstate(out) + ADP + phosphate + H(+)</text>
        <dbReference type="Rhea" id="RHEA:35027"/>
        <dbReference type="ChEBI" id="CHEBI:15377"/>
        <dbReference type="ChEBI" id="CHEBI:15378"/>
        <dbReference type="ChEBI" id="CHEBI:30616"/>
        <dbReference type="ChEBI" id="CHEBI:43474"/>
        <dbReference type="ChEBI" id="CHEBI:46502"/>
        <dbReference type="ChEBI" id="CHEBI:456216"/>
        <dbReference type="EC" id="7.3.2.6"/>
    </reaction>
</comment>
<dbReference type="SUPFAM" id="SSF52540">
    <property type="entry name" value="P-loop containing nucleoside triphosphate hydrolases"/>
    <property type="match status" value="1"/>
</dbReference>
<keyword evidence="5" id="KW-0500">Molybdenum</keyword>
<dbReference type="InterPro" id="IPR027417">
    <property type="entry name" value="P-loop_NTPase"/>
</dbReference>
<dbReference type="EMBL" id="FOJA01000001">
    <property type="protein sequence ID" value="SEV94372.1"/>
    <property type="molecule type" value="Genomic_DNA"/>
</dbReference>
<evidence type="ECO:0000256" key="16">
    <source>
        <dbReference type="ARBA" id="ARBA00057369"/>
    </source>
</evidence>
<dbReference type="InterPro" id="IPR015853">
    <property type="entry name" value="ABC_transpr_FbpC"/>
</dbReference>
<comment type="function">
    <text evidence="16">Part of the ABC transporter complex WtpABC involved in molybdate/tungstate import. Responsible for energy coupling to the transport system.</text>
</comment>
<evidence type="ECO:0000256" key="10">
    <source>
        <dbReference type="ARBA" id="ARBA00023136"/>
    </source>
</evidence>
<dbReference type="Gene3D" id="2.40.50.100">
    <property type="match status" value="1"/>
</dbReference>
<dbReference type="Gene3D" id="3.40.50.300">
    <property type="entry name" value="P-loop containing nucleotide triphosphate hydrolases"/>
    <property type="match status" value="1"/>
</dbReference>
<dbReference type="GO" id="GO:0005524">
    <property type="term" value="F:ATP binding"/>
    <property type="evidence" value="ECO:0007669"/>
    <property type="project" value="UniProtKB-KW"/>
</dbReference>
<dbReference type="RefSeq" id="WP_089667747.1">
    <property type="nucleotide sequence ID" value="NZ_FOJA01000001.1"/>
</dbReference>
<dbReference type="Proteomes" id="UP000198518">
    <property type="component" value="Unassembled WGS sequence"/>
</dbReference>
<dbReference type="GO" id="GO:0016887">
    <property type="term" value="F:ATP hydrolysis activity"/>
    <property type="evidence" value="ECO:0007669"/>
    <property type="project" value="InterPro"/>
</dbReference>
<gene>
    <name evidence="19" type="ORF">SAMN04487945_0506</name>
</gene>
<dbReference type="EC" id="7.3.2.6" evidence="13"/>
<organism evidence="19 20">
    <name type="scientific">Halobacterium jilantaiense</name>
    <dbReference type="NCBI Taxonomy" id="355548"/>
    <lineage>
        <taxon>Archaea</taxon>
        <taxon>Methanobacteriati</taxon>
        <taxon>Methanobacteriota</taxon>
        <taxon>Stenosarchaea group</taxon>
        <taxon>Halobacteria</taxon>
        <taxon>Halobacteriales</taxon>
        <taxon>Halobacteriaceae</taxon>
        <taxon>Halobacterium</taxon>
    </lineage>
</organism>
<comment type="subcellular location">
    <subcellularLocation>
        <location evidence="1">Cell membrane</location>
        <topology evidence="1">Peripheral membrane protein</topology>
    </subcellularLocation>
</comment>
<evidence type="ECO:0000256" key="13">
    <source>
        <dbReference type="ARBA" id="ARBA00039025"/>
    </source>
</evidence>
<keyword evidence="8" id="KW-0408">Iron</keyword>
<dbReference type="InterPro" id="IPR017871">
    <property type="entry name" value="ABC_transporter-like_CS"/>
</dbReference>
<feature type="domain" description="ABC transporter" evidence="18">
    <location>
        <begin position="25"/>
        <end position="257"/>
    </location>
</feature>
<dbReference type="InterPro" id="IPR008995">
    <property type="entry name" value="Mo/tungstate-bd_C_term_dom"/>
</dbReference>
<dbReference type="PANTHER" id="PTHR42781">
    <property type="entry name" value="SPERMIDINE/PUTRESCINE IMPORT ATP-BINDING PROTEIN POTA"/>
    <property type="match status" value="1"/>
</dbReference>